<dbReference type="RefSeq" id="WP_397065481.1">
    <property type="nucleotide sequence ID" value="NZ_JBIRYL010000012.1"/>
</dbReference>
<feature type="domain" description="NodB homology" evidence="1">
    <location>
        <begin position="46"/>
        <end position="224"/>
    </location>
</feature>
<protein>
    <submittedName>
        <fullName evidence="2">Polysaccharide deacetylase family protein</fullName>
    </submittedName>
</protein>
<keyword evidence="3" id="KW-1185">Reference proteome</keyword>
<proteinExistence type="predicted"/>
<evidence type="ECO:0000259" key="1">
    <source>
        <dbReference type="PROSITE" id="PS51677"/>
    </source>
</evidence>
<dbReference type="PANTHER" id="PTHR10587:SF125">
    <property type="entry name" value="POLYSACCHARIDE DEACETYLASE YHEN-RELATED"/>
    <property type="match status" value="1"/>
</dbReference>
<dbReference type="EMBL" id="JBIRYL010000012">
    <property type="protein sequence ID" value="MFI2233340.1"/>
    <property type="molecule type" value="Genomic_DNA"/>
</dbReference>
<organism evidence="2 3">
    <name type="scientific">Nocardia testacea</name>
    <dbReference type="NCBI Taxonomy" id="248551"/>
    <lineage>
        <taxon>Bacteria</taxon>
        <taxon>Bacillati</taxon>
        <taxon>Actinomycetota</taxon>
        <taxon>Actinomycetes</taxon>
        <taxon>Mycobacteriales</taxon>
        <taxon>Nocardiaceae</taxon>
        <taxon>Nocardia</taxon>
    </lineage>
</organism>
<dbReference type="InterPro" id="IPR011330">
    <property type="entry name" value="Glyco_hydro/deAcase_b/a-brl"/>
</dbReference>
<accession>A0ABW7W3G7</accession>
<comment type="caution">
    <text evidence="2">The sequence shown here is derived from an EMBL/GenBank/DDBJ whole genome shotgun (WGS) entry which is preliminary data.</text>
</comment>
<dbReference type="Proteomes" id="UP001611494">
    <property type="component" value="Unassembled WGS sequence"/>
</dbReference>
<dbReference type="SUPFAM" id="SSF88713">
    <property type="entry name" value="Glycoside hydrolase/deacetylase"/>
    <property type="match status" value="1"/>
</dbReference>
<dbReference type="InterPro" id="IPR002509">
    <property type="entry name" value="NODB_dom"/>
</dbReference>
<dbReference type="InterPro" id="IPR050248">
    <property type="entry name" value="Polysacc_deacetylase_ArnD"/>
</dbReference>
<evidence type="ECO:0000313" key="3">
    <source>
        <dbReference type="Proteomes" id="UP001611494"/>
    </source>
</evidence>
<name>A0ABW7W3G7_9NOCA</name>
<evidence type="ECO:0000313" key="2">
    <source>
        <dbReference type="EMBL" id="MFI2233340.1"/>
    </source>
</evidence>
<sequence>MRKWLAGSAIAMVAVLLVAAGGYFLMNSRTFQLAGRLVDRVETTEKVVALTLDDGPSERAPEVLGLLATAGIPATFYLNGRDLAARPELGRAIVAGGHEMGNHTYNHRRMVLVSSGTVADEVEGTDTEIRAAGYRGDITFRPPYGKKLWALPNYLADHDRTTVTWDVEPEDGNTTTEDIVNAAVGQVRPGSIILLHTMYASGAASRAAIVPIAAKLHAQGYRFVTVSELLEQGAPARS</sequence>
<reference evidence="2 3" key="1">
    <citation type="submission" date="2024-10" db="EMBL/GenBank/DDBJ databases">
        <title>The Natural Products Discovery Center: Release of the First 8490 Sequenced Strains for Exploring Actinobacteria Biosynthetic Diversity.</title>
        <authorList>
            <person name="Kalkreuter E."/>
            <person name="Kautsar S.A."/>
            <person name="Yang D."/>
            <person name="Bader C.D."/>
            <person name="Teijaro C.N."/>
            <person name="Fluegel L."/>
            <person name="Davis C.M."/>
            <person name="Simpson J.R."/>
            <person name="Lauterbach L."/>
            <person name="Steele A.D."/>
            <person name="Gui C."/>
            <person name="Meng S."/>
            <person name="Li G."/>
            <person name="Viehrig K."/>
            <person name="Ye F."/>
            <person name="Su P."/>
            <person name="Kiefer A.F."/>
            <person name="Nichols A."/>
            <person name="Cepeda A.J."/>
            <person name="Yan W."/>
            <person name="Fan B."/>
            <person name="Jiang Y."/>
            <person name="Adhikari A."/>
            <person name="Zheng C.-J."/>
            <person name="Schuster L."/>
            <person name="Cowan T.M."/>
            <person name="Smanski M.J."/>
            <person name="Chevrette M.G."/>
            <person name="De Carvalho L.P.S."/>
            <person name="Shen B."/>
        </authorList>
    </citation>
    <scope>NUCLEOTIDE SEQUENCE [LARGE SCALE GENOMIC DNA]</scope>
    <source>
        <strain evidence="2 3">NPDC019377</strain>
    </source>
</reference>
<dbReference type="PANTHER" id="PTHR10587">
    <property type="entry name" value="GLYCOSYL TRANSFERASE-RELATED"/>
    <property type="match status" value="1"/>
</dbReference>
<gene>
    <name evidence="2" type="ORF">ACH49Z_26175</name>
</gene>
<dbReference type="Pfam" id="PF01522">
    <property type="entry name" value="Polysacc_deac_1"/>
    <property type="match status" value="1"/>
</dbReference>
<dbReference type="PROSITE" id="PS51677">
    <property type="entry name" value="NODB"/>
    <property type="match status" value="1"/>
</dbReference>
<dbReference type="Gene3D" id="3.20.20.370">
    <property type="entry name" value="Glycoside hydrolase/deacetylase"/>
    <property type="match status" value="1"/>
</dbReference>